<protein>
    <recommendedName>
        <fullName evidence="2">Type 4 fimbrial biogenesis protein PilX N-terminal domain-containing protein</fullName>
    </recommendedName>
</protein>
<evidence type="ECO:0000313" key="1">
    <source>
        <dbReference type="EMBL" id="SHO80514.1"/>
    </source>
</evidence>
<gene>
    <name evidence="1" type="ORF">MNB_SV-15-1382</name>
</gene>
<evidence type="ECO:0008006" key="2">
    <source>
        <dbReference type="Google" id="ProtNLM"/>
    </source>
</evidence>
<proteinExistence type="predicted"/>
<organism evidence="1">
    <name type="scientific">hydrothermal vent metagenome</name>
    <dbReference type="NCBI Taxonomy" id="652676"/>
    <lineage>
        <taxon>unclassified sequences</taxon>
        <taxon>metagenomes</taxon>
        <taxon>ecological metagenomes</taxon>
    </lineage>
</organism>
<dbReference type="AlphaFoldDB" id="A0A1W1EI22"/>
<reference evidence="1" key="1">
    <citation type="submission" date="2016-10" db="EMBL/GenBank/DDBJ databases">
        <authorList>
            <person name="de Groot N.N."/>
        </authorList>
    </citation>
    <scope>NUCLEOTIDE SEQUENCE</scope>
</reference>
<dbReference type="EMBL" id="FRYL01000011">
    <property type="protein sequence ID" value="SHO80514.1"/>
    <property type="molecule type" value="Genomic_DNA"/>
</dbReference>
<sequence>MRKAFSMMMAVFVMIMMMSITILVFNLSAKITTATLTQYQKEQAILLAKSYTEYAIMAAGANNPREGNCLESITGDVGNIILGVANNGDVDGGQGYRVNVNIGYIGNGLTCNDEHILSDDGVIVTQENGNELSPNIIVDVYVRYRAVNAHQNGKTLPPWVTYHRRTIQKL</sequence>
<name>A0A1W1EI22_9ZZZZ</name>
<accession>A0A1W1EI22</accession>